<reference evidence="2 3" key="1">
    <citation type="journal article" date="2010" name="Proc. Natl. Acad. Sci. U.S.A.">
        <title>Insights into evolution of multicellular fungi from the assembled chromosomes of the mushroom Coprinopsis cinerea (Coprinus cinereus).</title>
        <authorList>
            <person name="Stajich J.E."/>
            <person name="Wilke S.K."/>
            <person name="Ahren D."/>
            <person name="Au C.H."/>
            <person name="Birren B.W."/>
            <person name="Borodovsky M."/>
            <person name="Burns C."/>
            <person name="Canback B."/>
            <person name="Casselton L.A."/>
            <person name="Cheng C.K."/>
            <person name="Deng J."/>
            <person name="Dietrich F.S."/>
            <person name="Fargo D.C."/>
            <person name="Farman M.L."/>
            <person name="Gathman A.C."/>
            <person name="Goldberg J."/>
            <person name="Guigo R."/>
            <person name="Hoegger P.J."/>
            <person name="Hooker J.B."/>
            <person name="Huggins A."/>
            <person name="James T.Y."/>
            <person name="Kamada T."/>
            <person name="Kilaru S."/>
            <person name="Kodira C."/>
            <person name="Kues U."/>
            <person name="Kupfer D."/>
            <person name="Kwan H.S."/>
            <person name="Lomsadze A."/>
            <person name="Li W."/>
            <person name="Lilly W.W."/>
            <person name="Ma L.J."/>
            <person name="Mackey A.J."/>
            <person name="Manning G."/>
            <person name="Martin F."/>
            <person name="Muraguchi H."/>
            <person name="Natvig D.O."/>
            <person name="Palmerini H."/>
            <person name="Ramesh M.A."/>
            <person name="Rehmeyer C.J."/>
            <person name="Roe B.A."/>
            <person name="Shenoy N."/>
            <person name="Stanke M."/>
            <person name="Ter-Hovhannisyan V."/>
            <person name="Tunlid A."/>
            <person name="Velagapudi R."/>
            <person name="Vision T.J."/>
            <person name="Zeng Q."/>
            <person name="Zolan M.E."/>
            <person name="Pukkila P.J."/>
        </authorList>
    </citation>
    <scope>NUCLEOTIDE SEQUENCE [LARGE SCALE GENOMIC DNA]</scope>
    <source>
        <strain evidence="3">Okayama-7 / 130 / ATCC MYA-4618 / FGSC 9003</strain>
    </source>
</reference>
<evidence type="ECO:0000313" key="2">
    <source>
        <dbReference type="EMBL" id="EAU80453.1"/>
    </source>
</evidence>
<organism evidence="2 3">
    <name type="scientific">Coprinopsis cinerea (strain Okayama-7 / 130 / ATCC MYA-4618 / FGSC 9003)</name>
    <name type="common">Inky cap fungus</name>
    <name type="synonym">Hormographiella aspergillata</name>
    <dbReference type="NCBI Taxonomy" id="240176"/>
    <lineage>
        <taxon>Eukaryota</taxon>
        <taxon>Fungi</taxon>
        <taxon>Dikarya</taxon>
        <taxon>Basidiomycota</taxon>
        <taxon>Agaricomycotina</taxon>
        <taxon>Agaricomycetes</taxon>
        <taxon>Agaricomycetidae</taxon>
        <taxon>Agaricales</taxon>
        <taxon>Agaricineae</taxon>
        <taxon>Psathyrellaceae</taxon>
        <taxon>Coprinopsis</taxon>
    </lineage>
</organism>
<dbReference type="Proteomes" id="UP000001861">
    <property type="component" value="Unassembled WGS sequence"/>
</dbReference>
<sequence length="158" mass="17667">MTPLEAQVADSILAILQLGLEIQEQHRLYLMCRHSAMLFQRLEAEQKQNVENLRQEAARLQGEVGNGVPVCLEAADLVGDDPDMLGMQGIAHAQEARKATLKQLTQTLLETAARLKKEVEREHETEGDGYAVDRPIELDNEGRQTRGGRMVDEPIIIE</sequence>
<dbReference type="RefSeq" id="XP_001841348.1">
    <property type="nucleotide sequence ID" value="XM_001841296.1"/>
</dbReference>
<dbReference type="AlphaFoldDB" id="A8PH69"/>
<accession>A8PH69</accession>
<dbReference type="KEGG" id="cci:CC1G_12546"/>
<dbReference type="InParanoid" id="A8PH69"/>
<feature type="compositionally biased region" description="Basic and acidic residues" evidence="1">
    <location>
        <begin position="134"/>
        <end position="152"/>
    </location>
</feature>
<dbReference type="EMBL" id="AACS02000006">
    <property type="protein sequence ID" value="EAU80453.1"/>
    <property type="molecule type" value="Genomic_DNA"/>
</dbReference>
<proteinExistence type="predicted"/>
<name>A8PH69_COPC7</name>
<evidence type="ECO:0000256" key="1">
    <source>
        <dbReference type="SAM" id="MobiDB-lite"/>
    </source>
</evidence>
<dbReference type="VEuPathDB" id="FungiDB:CC1G_12546"/>
<keyword evidence="3" id="KW-1185">Reference proteome</keyword>
<comment type="caution">
    <text evidence="2">The sequence shown here is derived from an EMBL/GenBank/DDBJ whole genome shotgun (WGS) entry which is preliminary data.</text>
</comment>
<gene>
    <name evidence="2" type="ORF">CC1G_12546</name>
</gene>
<feature type="region of interest" description="Disordered" evidence="1">
    <location>
        <begin position="119"/>
        <end position="158"/>
    </location>
</feature>
<evidence type="ECO:0000313" key="3">
    <source>
        <dbReference type="Proteomes" id="UP000001861"/>
    </source>
</evidence>
<dbReference type="GeneID" id="6018044"/>
<protein>
    <submittedName>
        <fullName evidence="2">Uncharacterized protein</fullName>
    </submittedName>
</protein>